<evidence type="ECO:0000313" key="6">
    <source>
        <dbReference type="Proteomes" id="UP000290909"/>
    </source>
</evidence>
<dbReference type="Pfam" id="PF01022">
    <property type="entry name" value="HTH_5"/>
    <property type="match status" value="1"/>
</dbReference>
<accession>A0A449BIL9</accession>
<dbReference type="InterPro" id="IPR001845">
    <property type="entry name" value="HTH_ArsR_DNA-bd_dom"/>
</dbReference>
<dbReference type="PANTHER" id="PTHR43132">
    <property type="entry name" value="ARSENICAL RESISTANCE OPERON REPRESSOR ARSR-RELATED"/>
    <property type="match status" value="1"/>
</dbReference>
<dbReference type="KEGG" id="ahk:NCTC10172_00320"/>
<keyword evidence="3" id="KW-0804">Transcription</keyword>
<keyword evidence="2" id="KW-0238">DNA-binding</keyword>
<evidence type="ECO:0000256" key="3">
    <source>
        <dbReference type="ARBA" id="ARBA00023163"/>
    </source>
</evidence>
<keyword evidence="1" id="KW-0805">Transcription regulation</keyword>
<dbReference type="Proteomes" id="UP000290909">
    <property type="component" value="Chromosome"/>
</dbReference>
<dbReference type="SUPFAM" id="SSF46785">
    <property type="entry name" value="Winged helix' DNA-binding domain"/>
    <property type="match status" value="1"/>
</dbReference>
<dbReference type="Gene3D" id="1.10.10.10">
    <property type="entry name" value="Winged helix-like DNA-binding domain superfamily/Winged helix DNA-binding domain"/>
    <property type="match status" value="1"/>
</dbReference>
<name>A0A449BIL9_9MOLU</name>
<dbReference type="PROSITE" id="PS50987">
    <property type="entry name" value="HTH_ARSR_2"/>
    <property type="match status" value="1"/>
</dbReference>
<reference evidence="5 6" key="1">
    <citation type="submission" date="2019-01" db="EMBL/GenBank/DDBJ databases">
        <authorList>
            <consortium name="Pathogen Informatics"/>
        </authorList>
    </citation>
    <scope>NUCLEOTIDE SEQUENCE [LARGE SCALE GENOMIC DNA]</scope>
    <source>
        <strain evidence="5 6">NCTC10172</strain>
    </source>
</reference>
<dbReference type="CDD" id="cd00090">
    <property type="entry name" value="HTH_ARSR"/>
    <property type="match status" value="1"/>
</dbReference>
<dbReference type="GO" id="GO:0003677">
    <property type="term" value="F:DNA binding"/>
    <property type="evidence" value="ECO:0007669"/>
    <property type="project" value="UniProtKB-KW"/>
</dbReference>
<dbReference type="PRINTS" id="PR00778">
    <property type="entry name" value="HTHARSR"/>
</dbReference>
<dbReference type="AlphaFoldDB" id="A0A449BIL9"/>
<evidence type="ECO:0000256" key="1">
    <source>
        <dbReference type="ARBA" id="ARBA00023015"/>
    </source>
</evidence>
<proteinExistence type="predicted"/>
<keyword evidence="6" id="KW-1185">Reference proteome</keyword>
<feature type="domain" description="HTH arsR-type" evidence="4">
    <location>
        <begin position="61"/>
        <end position="154"/>
    </location>
</feature>
<gene>
    <name evidence="5" type="primary">ziaR_2</name>
    <name evidence="5" type="ORF">NCTC10172_00320</name>
</gene>
<dbReference type="PANTHER" id="PTHR43132:SF6">
    <property type="entry name" value="HTH-TYPE TRANSCRIPTIONAL REPRESSOR CZRA"/>
    <property type="match status" value="1"/>
</dbReference>
<dbReference type="GO" id="GO:0003700">
    <property type="term" value="F:DNA-binding transcription factor activity"/>
    <property type="evidence" value="ECO:0007669"/>
    <property type="project" value="InterPro"/>
</dbReference>
<dbReference type="InterPro" id="IPR036390">
    <property type="entry name" value="WH_DNA-bd_sf"/>
</dbReference>
<dbReference type="InterPro" id="IPR011991">
    <property type="entry name" value="ArsR-like_HTH"/>
</dbReference>
<dbReference type="InterPro" id="IPR018334">
    <property type="entry name" value="ArsR_HTH"/>
</dbReference>
<dbReference type="SMART" id="SM00418">
    <property type="entry name" value="HTH_ARSR"/>
    <property type="match status" value="1"/>
</dbReference>
<dbReference type="NCBIfam" id="NF033788">
    <property type="entry name" value="HTH_metalloreg"/>
    <property type="match status" value="1"/>
</dbReference>
<dbReference type="EMBL" id="LR215050">
    <property type="protein sequence ID" value="VEU82311.1"/>
    <property type="molecule type" value="Genomic_DNA"/>
</dbReference>
<dbReference type="PROSITE" id="PS00846">
    <property type="entry name" value="HTH_ARSR_1"/>
    <property type="match status" value="1"/>
</dbReference>
<evidence type="ECO:0000313" key="5">
    <source>
        <dbReference type="EMBL" id="VEU82311.1"/>
    </source>
</evidence>
<dbReference type="STRING" id="1408416.GCA_000702765_01137"/>
<protein>
    <submittedName>
        <fullName evidence="5">Transcriptional repressor smtB homolog</fullName>
    </submittedName>
</protein>
<evidence type="ECO:0000259" key="4">
    <source>
        <dbReference type="PROSITE" id="PS50987"/>
    </source>
</evidence>
<organism evidence="5 6">
    <name type="scientific">Acholeplasma hippikon</name>
    <dbReference type="NCBI Taxonomy" id="264636"/>
    <lineage>
        <taxon>Bacteria</taxon>
        <taxon>Bacillati</taxon>
        <taxon>Mycoplasmatota</taxon>
        <taxon>Mollicutes</taxon>
        <taxon>Acholeplasmatales</taxon>
        <taxon>Acholeplasmataceae</taxon>
        <taxon>Acholeplasma</taxon>
    </lineage>
</organism>
<evidence type="ECO:0000256" key="2">
    <source>
        <dbReference type="ARBA" id="ARBA00023125"/>
    </source>
</evidence>
<dbReference type="InterPro" id="IPR036388">
    <property type="entry name" value="WH-like_DNA-bd_sf"/>
</dbReference>
<sequence>MWKHLKKLFLLTPQFIVIQYIYMNERSYRWEISMDQKDIIEFCECNVLHPEKIEIAHKNLLDNESISLLTLFFKTFSDPTRMKIILALKETELCVCDLSAVINVSQSAVSHQLKTLRENRLVKYRKVGNVVYYSLDDDHVHVLITQAMNHLKHK</sequence>
<dbReference type="InterPro" id="IPR051011">
    <property type="entry name" value="Metal_resp_trans_reg"/>
</dbReference>